<dbReference type="InterPro" id="IPR002293">
    <property type="entry name" value="AA/rel_permease1"/>
</dbReference>
<evidence type="ECO:0000256" key="8">
    <source>
        <dbReference type="ARBA" id="ARBA00023136"/>
    </source>
</evidence>
<dbReference type="PANTHER" id="PTHR43243:SF20">
    <property type="entry name" value="CATIONIC AMINO ACID TRANSPORTER 3"/>
    <property type="match status" value="1"/>
</dbReference>
<feature type="domain" description="Cationic amino acid transporter C-terminal" evidence="14">
    <location>
        <begin position="559"/>
        <end position="609"/>
    </location>
</feature>
<comment type="catalytic activity">
    <reaction evidence="11">
        <text>L-arginine(in) = L-arginine(out)</text>
        <dbReference type="Rhea" id="RHEA:32143"/>
        <dbReference type="ChEBI" id="CHEBI:32682"/>
    </reaction>
</comment>
<evidence type="ECO:0000256" key="4">
    <source>
        <dbReference type="ARBA" id="ARBA00022475"/>
    </source>
</evidence>
<evidence type="ECO:0000256" key="12">
    <source>
        <dbReference type="ARBA" id="ARBA00034450"/>
    </source>
</evidence>
<feature type="transmembrane region" description="Helical" evidence="13">
    <location>
        <begin position="384"/>
        <end position="403"/>
    </location>
</feature>
<reference evidence="15" key="1">
    <citation type="submission" date="2021-02" db="EMBL/GenBank/DDBJ databases">
        <title>Comparative genomics reveals that relaxation of natural selection precedes convergent phenotypic evolution of cavefish.</title>
        <authorList>
            <person name="Peng Z."/>
        </authorList>
    </citation>
    <scope>NUCLEOTIDE SEQUENCE</scope>
    <source>
        <tissue evidence="15">Muscle</tissue>
    </source>
</reference>
<feature type="transmembrane region" description="Helical" evidence="13">
    <location>
        <begin position="286"/>
        <end position="313"/>
    </location>
</feature>
<feature type="transmembrane region" description="Helical" evidence="13">
    <location>
        <begin position="192"/>
        <end position="210"/>
    </location>
</feature>
<evidence type="ECO:0000256" key="10">
    <source>
        <dbReference type="ARBA" id="ARBA00034422"/>
    </source>
</evidence>
<evidence type="ECO:0000256" key="1">
    <source>
        <dbReference type="ARBA" id="ARBA00004651"/>
    </source>
</evidence>
<feature type="transmembrane region" description="Helical" evidence="13">
    <location>
        <begin position="409"/>
        <end position="428"/>
    </location>
</feature>
<evidence type="ECO:0000256" key="3">
    <source>
        <dbReference type="ARBA" id="ARBA00022448"/>
    </source>
</evidence>
<dbReference type="PANTHER" id="PTHR43243">
    <property type="entry name" value="INNER MEMBRANE TRANSPORTER YGJI-RELATED"/>
    <property type="match status" value="1"/>
</dbReference>
<feature type="transmembrane region" description="Helical" evidence="13">
    <location>
        <begin position="527"/>
        <end position="547"/>
    </location>
</feature>
<evidence type="ECO:0000313" key="15">
    <source>
        <dbReference type="EMBL" id="KAI7796360.1"/>
    </source>
</evidence>
<comment type="similarity">
    <text evidence="2">Belongs to the amino acid-polyamine-organocation (APC) superfamily. Cationic amino acid transporter (CAT) (TC 2.A.3.3) family.</text>
</comment>
<feature type="transmembrane region" description="Helical" evidence="13">
    <location>
        <begin position="64"/>
        <end position="84"/>
    </location>
</feature>
<sequence length="644" mass="69716">MVDKMASFGHALLRRRVLDCSGEETRFARCLSTLDLVALGVGSTLGAGVYVLAGEVAREKAGPAIVLCFLVAALSSMLAGLCYAEFGARVPKTGSAYLYSYVTVGEIWAFITGWNLILSYVIGTASVARAWSSTFDNLVEQKISSFFKASMAMKVPGNVLAEYPDLFALVLILLLTGLLAFGVSESALVNKIFTGINLVVLGFVIIAGFVKGNTANWNLTYQDFINDTNITEPQRVENMFGSGGFAPFGFSGVLSGAATCFYAFVGFDCIATTSEEAKNPMRSIPVGIVASLLICFFAYFGVSAALTLMMPYYKLNTQSPLPEAFSYVGWAPARYIVAVGSLCALSTSLLGSMFPMPRVIYAMAEDGLLFRSLSRMNKKTKTPLMATVVSGIVAALMAFLFDLAALVDLMSIGTLLAYSLVAVCVLILRYQPGILNSSSQTEKLVELVGGEKVAVCGDSGDEYGVELDDNPRKEKFYLKLLLVPTQDSPTEISGSIVYATTAVISVLITLLCVVLAVQLEAIMNGEIVWVMVCVILAVLCFPCVIVIWRQPESKEALTFKVPLLPWLPLFSIFVNIYLMMQLDLATWCRFAVWMGVGFAIYFGYGIRNSIEAMNSHSRKYEPALQNKSPIYLGGDESEVEGISP</sequence>
<gene>
    <name evidence="15" type="ORF">IRJ41_023409</name>
</gene>
<keyword evidence="6" id="KW-0029">Amino-acid transport</keyword>
<feature type="transmembrane region" description="Helical" evidence="13">
    <location>
        <begin position="34"/>
        <end position="52"/>
    </location>
</feature>
<evidence type="ECO:0000313" key="16">
    <source>
        <dbReference type="Proteomes" id="UP001059041"/>
    </source>
</evidence>
<keyword evidence="16" id="KW-1185">Reference proteome</keyword>
<dbReference type="FunFam" id="1.20.1740.10:FF:000009">
    <property type="entry name" value="Low affinity cationic amino acid transporter 2"/>
    <property type="match status" value="1"/>
</dbReference>
<comment type="catalytic activity">
    <reaction evidence="10">
        <text>L-lysine(in) = L-lysine(out)</text>
        <dbReference type="Rhea" id="RHEA:70935"/>
        <dbReference type="ChEBI" id="CHEBI:32551"/>
    </reaction>
</comment>
<dbReference type="InterPro" id="IPR004755">
    <property type="entry name" value="Cat_AA_permease"/>
</dbReference>
<proteinExistence type="inferred from homology"/>
<dbReference type="OrthoDB" id="3900342at2759"/>
<organism evidence="15 16">
    <name type="scientific">Triplophysa rosa</name>
    <name type="common">Cave loach</name>
    <dbReference type="NCBI Taxonomy" id="992332"/>
    <lineage>
        <taxon>Eukaryota</taxon>
        <taxon>Metazoa</taxon>
        <taxon>Chordata</taxon>
        <taxon>Craniata</taxon>
        <taxon>Vertebrata</taxon>
        <taxon>Euteleostomi</taxon>
        <taxon>Actinopterygii</taxon>
        <taxon>Neopterygii</taxon>
        <taxon>Teleostei</taxon>
        <taxon>Ostariophysi</taxon>
        <taxon>Cypriniformes</taxon>
        <taxon>Nemacheilidae</taxon>
        <taxon>Triplophysa</taxon>
    </lineage>
</organism>
<evidence type="ECO:0000256" key="11">
    <source>
        <dbReference type="ARBA" id="ARBA00034423"/>
    </source>
</evidence>
<comment type="catalytic activity">
    <reaction evidence="12">
        <text>L-ornithine(in) = L-ornithine(out)</text>
        <dbReference type="Rhea" id="RHEA:71199"/>
        <dbReference type="ChEBI" id="CHEBI:46911"/>
    </reaction>
</comment>
<comment type="subcellular location">
    <subcellularLocation>
        <location evidence="1">Cell membrane</location>
        <topology evidence="1">Multi-pass membrane protein</topology>
    </subcellularLocation>
</comment>
<evidence type="ECO:0000256" key="7">
    <source>
        <dbReference type="ARBA" id="ARBA00022989"/>
    </source>
</evidence>
<dbReference type="FunFam" id="1.20.1740.10:FF:000024">
    <property type="entry name" value="High affinity cationic amino acid transporter 1"/>
    <property type="match status" value="1"/>
</dbReference>
<dbReference type="Proteomes" id="UP001059041">
    <property type="component" value="Linkage Group LG19"/>
</dbReference>
<dbReference type="Gene3D" id="1.20.1740.10">
    <property type="entry name" value="Amino acid/polyamine transporter I"/>
    <property type="match status" value="2"/>
</dbReference>
<keyword evidence="8 13" id="KW-0472">Membrane</keyword>
<protein>
    <submittedName>
        <fullName evidence="15">Solute carrier family 7</fullName>
    </submittedName>
</protein>
<keyword evidence="5 13" id="KW-0812">Transmembrane</keyword>
<evidence type="ECO:0000256" key="6">
    <source>
        <dbReference type="ARBA" id="ARBA00022970"/>
    </source>
</evidence>
<dbReference type="AlphaFoldDB" id="A0A9W7TD32"/>
<feature type="transmembrane region" description="Helical" evidence="13">
    <location>
        <begin position="96"/>
        <end position="122"/>
    </location>
</feature>
<evidence type="ECO:0000256" key="9">
    <source>
        <dbReference type="ARBA" id="ARBA00023180"/>
    </source>
</evidence>
<dbReference type="GO" id="GO:0061459">
    <property type="term" value="F:L-arginine transmembrane transporter activity"/>
    <property type="evidence" value="ECO:0007669"/>
    <property type="project" value="UniProtKB-ARBA"/>
</dbReference>
<keyword evidence="9" id="KW-0325">Glycoprotein</keyword>
<feature type="transmembrane region" description="Helical" evidence="13">
    <location>
        <begin position="559"/>
        <end position="578"/>
    </location>
</feature>
<dbReference type="EMBL" id="JAFHDT010000019">
    <property type="protein sequence ID" value="KAI7796360.1"/>
    <property type="molecule type" value="Genomic_DNA"/>
</dbReference>
<feature type="transmembrane region" description="Helical" evidence="13">
    <location>
        <begin position="584"/>
        <end position="604"/>
    </location>
</feature>
<feature type="transmembrane region" description="Helical" evidence="13">
    <location>
        <begin position="333"/>
        <end position="354"/>
    </location>
</feature>
<dbReference type="GO" id="GO:0005886">
    <property type="term" value="C:plasma membrane"/>
    <property type="evidence" value="ECO:0007669"/>
    <property type="project" value="UniProtKB-SubCell"/>
</dbReference>
<evidence type="ECO:0000256" key="2">
    <source>
        <dbReference type="ARBA" id="ARBA00008572"/>
    </source>
</evidence>
<dbReference type="PIRSF" id="PIRSF006060">
    <property type="entry name" value="AA_transporter"/>
    <property type="match status" value="1"/>
</dbReference>
<keyword evidence="4" id="KW-1003">Cell membrane</keyword>
<dbReference type="InterPro" id="IPR029485">
    <property type="entry name" value="CAT_C"/>
</dbReference>
<feature type="transmembrane region" description="Helical" evidence="13">
    <location>
        <begin position="166"/>
        <end position="183"/>
    </location>
</feature>
<feature type="transmembrane region" description="Helical" evidence="13">
    <location>
        <begin position="245"/>
        <end position="265"/>
    </location>
</feature>
<dbReference type="Pfam" id="PF13520">
    <property type="entry name" value="AA_permease_2"/>
    <property type="match status" value="1"/>
</dbReference>
<dbReference type="NCBIfam" id="TIGR00906">
    <property type="entry name" value="2A0303"/>
    <property type="match status" value="1"/>
</dbReference>
<feature type="transmembrane region" description="Helical" evidence="13">
    <location>
        <begin position="496"/>
        <end position="521"/>
    </location>
</feature>
<keyword evidence="3" id="KW-0813">Transport</keyword>
<dbReference type="Pfam" id="PF13906">
    <property type="entry name" value="AA_permease_C"/>
    <property type="match status" value="1"/>
</dbReference>
<evidence type="ECO:0000256" key="13">
    <source>
        <dbReference type="SAM" id="Phobius"/>
    </source>
</evidence>
<comment type="caution">
    <text evidence="15">The sequence shown here is derived from an EMBL/GenBank/DDBJ whole genome shotgun (WGS) entry which is preliminary data.</text>
</comment>
<keyword evidence="7 13" id="KW-1133">Transmembrane helix</keyword>
<evidence type="ECO:0000259" key="14">
    <source>
        <dbReference type="Pfam" id="PF13906"/>
    </source>
</evidence>
<name>A0A9W7TD32_TRIRA</name>
<evidence type="ECO:0000256" key="5">
    <source>
        <dbReference type="ARBA" id="ARBA00022692"/>
    </source>
</evidence>
<accession>A0A9W7TD32</accession>